<organism evidence="1 2">
    <name type="scientific">Catharanthus roseus</name>
    <name type="common">Madagascar periwinkle</name>
    <name type="synonym">Vinca rosea</name>
    <dbReference type="NCBI Taxonomy" id="4058"/>
    <lineage>
        <taxon>Eukaryota</taxon>
        <taxon>Viridiplantae</taxon>
        <taxon>Streptophyta</taxon>
        <taxon>Embryophyta</taxon>
        <taxon>Tracheophyta</taxon>
        <taxon>Spermatophyta</taxon>
        <taxon>Magnoliopsida</taxon>
        <taxon>eudicotyledons</taxon>
        <taxon>Gunneridae</taxon>
        <taxon>Pentapetalae</taxon>
        <taxon>asterids</taxon>
        <taxon>lamiids</taxon>
        <taxon>Gentianales</taxon>
        <taxon>Apocynaceae</taxon>
        <taxon>Rauvolfioideae</taxon>
        <taxon>Vinceae</taxon>
        <taxon>Catharanthinae</taxon>
        <taxon>Catharanthus</taxon>
    </lineage>
</organism>
<evidence type="ECO:0000313" key="2">
    <source>
        <dbReference type="Proteomes" id="UP001060085"/>
    </source>
</evidence>
<name>A0ACB9ZVL4_CATRO</name>
<dbReference type="Proteomes" id="UP001060085">
    <property type="component" value="Linkage Group LG07"/>
</dbReference>
<keyword evidence="2" id="KW-1185">Reference proteome</keyword>
<comment type="caution">
    <text evidence="1">The sequence shown here is derived from an EMBL/GenBank/DDBJ whole genome shotgun (WGS) entry which is preliminary data.</text>
</comment>
<protein>
    <submittedName>
        <fullName evidence="1">Uncharacterized protein</fullName>
    </submittedName>
</protein>
<gene>
    <name evidence="1" type="ORF">M9H77_29847</name>
</gene>
<accession>A0ACB9ZVL4</accession>
<proteinExistence type="predicted"/>
<dbReference type="EMBL" id="CM044707">
    <property type="protein sequence ID" value="KAI5652660.1"/>
    <property type="molecule type" value="Genomic_DNA"/>
</dbReference>
<sequence length="227" mass="24810">MKNPVNASSSECLKNLSWVPSKIVKSFNRYFVNGFRFHIQEREDFDINETSRRDVDVQDIGTLVHESGELESMKMTKIKMKKRSNGSPMMKRKKKRKRKSFNRKEDGSPKDVYWSDYEVYTSGIGSIPLRTSDSPTTTSTPLASASIPPRTSASPATTSTPLTSTSIPLGTSASPATMSTPLATLTPFLQLLHSSPASISNPFSSSATEMSSRPAPSSSARPSTPPV</sequence>
<reference evidence="2" key="1">
    <citation type="journal article" date="2023" name="Nat. Plants">
        <title>Single-cell RNA sequencing provides a high-resolution roadmap for understanding the multicellular compartmentation of specialized metabolism.</title>
        <authorList>
            <person name="Sun S."/>
            <person name="Shen X."/>
            <person name="Li Y."/>
            <person name="Li Y."/>
            <person name="Wang S."/>
            <person name="Li R."/>
            <person name="Zhang H."/>
            <person name="Shen G."/>
            <person name="Guo B."/>
            <person name="Wei J."/>
            <person name="Xu J."/>
            <person name="St-Pierre B."/>
            <person name="Chen S."/>
            <person name="Sun C."/>
        </authorList>
    </citation>
    <scope>NUCLEOTIDE SEQUENCE [LARGE SCALE GENOMIC DNA]</scope>
</reference>
<evidence type="ECO:0000313" key="1">
    <source>
        <dbReference type="EMBL" id="KAI5652660.1"/>
    </source>
</evidence>